<proteinExistence type="predicted"/>
<gene>
    <name evidence="1" type="ORF">AS888_22770</name>
</gene>
<accession>A0A109MWY4</accession>
<sequence length="221" mass="24746">MSDAGALLGKQIDVQLSGKKTYKGILTDLGMDILVLYNGKQFLYFPMLQIHQLNLSKEIDNEIEYPLESPMMEDMGSISYRKTLMNAKGVFSEIHVAGHIPLHGYITNVFNDYFAFYSPVYKTMYISLHHLKYLSPNNQSAIPYSLSKECFPVNPSAVPMVRSLEEQLKKNAGKLLVLDGGEDPMKIGVLKTAANNFVELTTASGDQVFLKLAHIKSVYMP</sequence>
<organism evidence="1 2">
    <name type="scientific">Peribacillus simplex</name>
    <dbReference type="NCBI Taxonomy" id="1478"/>
    <lineage>
        <taxon>Bacteria</taxon>
        <taxon>Bacillati</taxon>
        <taxon>Bacillota</taxon>
        <taxon>Bacilli</taxon>
        <taxon>Bacillales</taxon>
        <taxon>Bacillaceae</taxon>
        <taxon>Peribacillus</taxon>
    </lineage>
</organism>
<comment type="caution">
    <text evidence="1">The sequence shown here is derived from an EMBL/GenBank/DDBJ whole genome shotgun (WGS) entry which is preliminary data.</text>
</comment>
<dbReference type="Proteomes" id="UP000064189">
    <property type="component" value="Unassembled WGS sequence"/>
</dbReference>
<dbReference type="RefSeq" id="WP_061142965.1">
    <property type="nucleotide sequence ID" value="NZ_LNNH01000028.1"/>
</dbReference>
<name>A0A109MWY4_9BACI</name>
<keyword evidence="2" id="KW-1185">Reference proteome</keyword>
<dbReference type="AlphaFoldDB" id="A0A109MWY4"/>
<dbReference type="EMBL" id="LNNH01000028">
    <property type="protein sequence ID" value="KWW17418.1"/>
    <property type="molecule type" value="Genomic_DNA"/>
</dbReference>
<evidence type="ECO:0000313" key="1">
    <source>
        <dbReference type="EMBL" id="KWW17418.1"/>
    </source>
</evidence>
<evidence type="ECO:0000313" key="2">
    <source>
        <dbReference type="Proteomes" id="UP000064189"/>
    </source>
</evidence>
<reference evidence="1 2" key="1">
    <citation type="submission" date="2015-11" db="EMBL/GenBank/DDBJ databases">
        <title>Genome Sequence of Bacillus simplex strain VanAntwerpen2.</title>
        <authorList>
            <person name="Couger M.B."/>
        </authorList>
    </citation>
    <scope>NUCLEOTIDE SEQUENCE [LARGE SCALE GENOMIC DNA]</scope>
    <source>
        <strain evidence="1 2">VanAntwerpen02</strain>
    </source>
</reference>
<protein>
    <recommendedName>
        <fullName evidence="3">DUF2642 domain-containing protein</fullName>
    </recommendedName>
</protein>
<evidence type="ECO:0008006" key="3">
    <source>
        <dbReference type="Google" id="ProtNLM"/>
    </source>
</evidence>